<keyword evidence="4" id="KW-0479">Metal-binding</keyword>
<dbReference type="RefSeq" id="WP_075066217.1">
    <property type="nucleotide sequence ID" value="NZ_LKAJ02000001.1"/>
</dbReference>
<reference evidence="12" key="2">
    <citation type="journal article" date="2016" name="Genome Announc.">
        <title>Draft Genome Sequences of Two Novel Amoeba-Resistant Intranuclear Bacteria, 'Candidatus Berkiella cookevillensis' and 'Candidatus Berkiella aquae'.</title>
        <authorList>
            <person name="Mehari Y.T."/>
            <person name="Arivett B.A."/>
            <person name="Farone A.L."/>
            <person name="Gunderson J.H."/>
            <person name="Farone M.B."/>
        </authorList>
    </citation>
    <scope>NUCLEOTIDE SEQUENCE</scope>
    <source>
        <strain evidence="12">HT99</strain>
    </source>
</reference>
<comment type="catalytic activity">
    <reaction evidence="8">
        <text>adenosine + phosphate = alpha-D-ribose 1-phosphate + adenine</text>
        <dbReference type="Rhea" id="RHEA:27642"/>
        <dbReference type="ChEBI" id="CHEBI:16335"/>
        <dbReference type="ChEBI" id="CHEBI:16708"/>
        <dbReference type="ChEBI" id="CHEBI:43474"/>
        <dbReference type="ChEBI" id="CHEBI:57720"/>
        <dbReference type="EC" id="2.4.2.1"/>
    </reaction>
    <physiologicalReaction direction="left-to-right" evidence="8">
        <dbReference type="Rhea" id="RHEA:27643"/>
    </physiologicalReaction>
</comment>
<keyword evidence="6" id="KW-0862">Zinc</keyword>
<evidence type="ECO:0000256" key="5">
    <source>
        <dbReference type="ARBA" id="ARBA00022801"/>
    </source>
</evidence>
<reference evidence="12" key="3">
    <citation type="submission" date="2021-06" db="EMBL/GenBank/DDBJ databases">
        <title>Genomic Description and Analysis of Intracellular Bacteria, Candidatus Berkiella cookevillensis and Candidatus Berkiella aquae.</title>
        <authorList>
            <person name="Kidane D.T."/>
            <person name="Mehari Y.T."/>
            <person name="Rice F.C."/>
            <person name="Arivett B.A."/>
            <person name="Farone A.L."/>
            <person name="Berk S.G."/>
            <person name="Farone M.B."/>
        </authorList>
    </citation>
    <scope>NUCLEOTIDE SEQUENCE</scope>
    <source>
        <strain evidence="12">HT99</strain>
    </source>
</reference>
<evidence type="ECO:0000256" key="2">
    <source>
        <dbReference type="ARBA" id="ARBA00007353"/>
    </source>
</evidence>
<dbReference type="EMBL" id="LKAJ02000001">
    <property type="protein sequence ID" value="MCS5710984.1"/>
    <property type="molecule type" value="Genomic_DNA"/>
</dbReference>
<evidence type="ECO:0000313" key="12">
    <source>
        <dbReference type="EMBL" id="MCS5710984.1"/>
    </source>
</evidence>
<accession>A0A0Q9YYZ0</accession>
<name>A0A0Q9YYZ0_9GAMM</name>
<dbReference type="CDD" id="cd16833">
    <property type="entry name" value="YfiH"/>
    <property type="match status" value="1"/>
</dbReference>
<dbReference type="OrthoDB" id="4279at2"/>
<dbReference type="GO" id="GO:0017061">
    <property type="term" value="F:S-methyl-5-thioadenosine phosphorylase activity"/>
    <property type="evidence" value="ECO:0007669"/>
    <property type="project" value="UniProtKB-EC"/>
</dbReference>
<comment type="caution">
    <text evidence="11">The sequence shown here is derived from an EMBL/GenBank/DDBJ whole genome shotgun (WGS) entry which is preliminary data.</text>
</comment>
<dbReference type="InterPro" id="IPR038371">
    <property type="entry name" value="Cu_polyphenol_OxRdtase_sf"/>
</dbReference>
<comment type="catalytic activity">
    <reaction evidence="9">
        <text>S-methyl-5'-thioadenosine + phosphate = 5-(methylsulfanyl)-alpha-D-ribose 1-phosphate + adenine</text>
        <dbReference type="Rhea" id="RHEA:11852"/>
        <dbReference type="ChEBI" id="CHEBI:16708"/>
        <dbReference type="ChEBI" id="CHEBI:17509"/>
        <dbReference type="ChEBI" id="CHEBI:43474"/>
        <dbReference type="ChEBI" id="CHEBI:58533"/>
        <dbReference type="EC" id="2.4.2.28"/>
    </reaction>
    <physiologicalReaction direction="left-to-right" evidence="9">
        <dbReference type="Rhea" id="RHEA:11853"/>
    </physiologicalReaction>
</comment>
<dbReference type="EMBL" id="LKAJ01000005">
    <property type="protein sequence ID" value="KRG21416.1"/>
    <property type="molecule type" value="Genomic_DNA"/>
</dbReference>
<organism evidence="11">
    <name type="scientific">Candidatus Berkiella aquae</name>
    <dbReference type="NCBI Taxonomy" id="295108"/>
    <lineage>
        <taxon>Bacteria</taxon>
        <taxon>Pseudomonadati</taxon>
        <taxon>Pseudomonadota</taxon>
        <taxon>Gammaproteobacteria</taxon>
        <taxon>Candidatus Berkiellales</taxon>
        <taxon>Candidatus Berkiellaceae</taxon>
        <taxon>Candidatus Berkiella</taxon>
    </lineage>
</organism>
<keyword evidence="5" id="KW-0378">Hydrolase</keyword>
<dbReference type="PANTHER" id="PTHR30616:SF2">
    <property type="entry name" value="PURINE NUCLEOSIDE PHOSPHORYLASE LACC1"/>
    <property type="match status" value="1"/>
</dbReference>
<dbReference type="SUPFAM" id="SSF64438">
    <property type="entry name" value="CNF1/YfiH-like putative cysteine hydrolases"/>
    <property type="match status" value="1"/>
</dbReference>
<dbReference type="InterPro" id="IPR011324">
    <property type="entry name" value="Cytotoxic_necrot_fac-like_cat"/>
</dbReference>
<comment type="catalytic activity">
    <reaction evidence="7">
        <text>adenosine + H2O + H(+) = inosine + NH4(+)</text>
        <dbReference type="Rhea" id="RHEA:24408"/>
        <dbReference type="ChEBI" id="CHEBI:15377"/>
        <dbReference type="ChEBI" id="CHEBI:15378"/>
        <dbReference type="ChEBI" id="CHEBI:16335"/>
        <dbReference type="ChEBI" id="CHEBI:17596"/>
        <dbReference type="ChEBI" id="CHEBI:28938"/>
        <dbReference type="EC" id="3.5.4.4"/>
    </reaction>
    <physiologicalReaction direction="left-to-right" evidence="7">
        <dbReference type="Rhea" id="RHEA:24409"/>
    </physiologicalReaction>
</comment>
<keyword evidence="3" id="KW-0808">Transferase</keyword>
<protein>
    <recommendedName>
        <fullName evidence="10">Purine nucleoside phosphorylase</fullName>
    </recommendedName>
</protein>
<gene>
    <name evidence="11" type="primary">yfiH_2</name>
    <name evidence="12" type="synonym">pgeF</name>
    <name evidence="12" type="ORF">HT99x_006040</name>
    <name evidence="11" type="ORF">HT99x_01592</name>
</gene>
<comment type="similarity">
    <text evidence="2 10">Belongs to the purine nucleoside phosphorylase YfiH/LACC1 family.</text>
</comment>
<evidence type="ECO:0000256" key="10">
    <source>
        <dbReference type="RuleBase" id="RU361274"/>
    </source>
</evidence>
<evidence type="ECO:0000256" key="3">
    <source>
        <dbReference type="ARBA" id="ARBA00022679"/>
    </source>
</evidence>
<comment type="catalytic activity">
    <reaction evidence="1">
        <text>inosine + phosphate = alpha-D-ribose 1-phosphate + hypoxanthine</text>
        <dbReference type="Rhea" id="RHEA:27646"/>
        <dbReference type="ChEBI" id="CHEBI:17368"/>
        <dbReference type="ChEBI" id="CHEBI:17596"/>
        <dbReference type="ChEBI" id="CHEBI:43474"/>
        <dbReference type="ChEBI" id="CHEBI:57720"/>
        <dbReference type="EC" id="2.4.2.1"/>
    </reaction>
    <physiologicalReaction direction="left-to-right" evidence="1">
        <dbReference type="Rhea" id="RHEA:27647"/>
    </physiologicalReaction>
</comment>
<evidence type="ECO:0000256" key="7">
    <source>
        <dbReference type="ARBA" id="ARBA00047989"/>
    </source>
</evidence>
<evidence type="ECO:0000256" key="6">
    <source>
        <dbReference type="ARBA" id="ARBA00022833"/>
    </source>
</evidence>
<proteinExistence type="inferred from homology"/>
<reference evidence="11" key="1">
    <citation type="submission" date="2015-09" db="EMBL/GenBank/DDBJ databases">
        <title>Draft Genome Sequences of Two Novel Amoeba-resistant Intranuclear Bacteria, Candidatus Berkiella cookevillensis and Candidatus Berkiella aquae.</title>
        <authorList>
            <person name="Mehari Y.T."/>
            <person name="Arivett B.A."/>
            <person name="Farone A.L."/>
            <person name="Gunderson J.H."/>
            <person name="Farone M.B."/>
        </authorList>
    </citation>
    <scope>NUCLEOTIDE SEQUENCE [LARGE SCALE GENOMIC DNA]</scope>
    <source>
        <strain evidence="11">HT99</strain>
    </source>
</reference>
<dbReference type="AlphaFoldDB" id="A0A0Q9YYZ0"/>
<dbReference type="STRING" id="295108.HT99x_01592"/>
<dbReference type="Pfam" id="PF02578">
    <property type="entry name" value="Cu-oxidase_4"/>
    <property type="match status" value="1"/>
</dbReference>
<dbReference type="PATRIC" id="fig|1590043.3.peg.1624"/>
<sequence length="238" mass="26616">MNGILPIWPAPTWIRAITTTREWGNLATHVNDDPRKVAQHRQALQQRLHLQHEPVWLTQTHSDRVIEANYHSAEHPIDADGVITTFTQLPCAVLTADCLPLLLCDSEGTVVGAIHCGWRGILAGIIENAVNSIANHAKGKILAWMGPAIGPQAFEVGMEVKQQFVSKHPEATYAFKETNIPGKYLADIYHLARIRLQTMGVNDIYGAGHCTYTEIDRFYSFRKEGETGRMATLIWIEN</sequence>
<evidence type="ECO:0000256" key="1">
    <source>
        <dbReference type="ARBA" id="ARBA00000553"/>
    </source>
</evidence>
<keyword evidence="13" id="KW-1185">Reference proteome</keyword>
<dbReference type="PANTHER" id="PTHR30616">
    <property type="entry name" value="UNCHARACTERIZED PROTEIN YFIH"/>
    <property type="match status" value="1"/>
</dbReference>
<dbReference type="NCBIfam" id="TIGR00726">
    <property type="entry name" value="peptidoglycan editing factor PgeF"/>
    <property type="match status" value="1"/>
</dbReference>
<dbReference type="GO" id="GO:0016787">
    <property type="term" value="F:hydrolase activity"/>
    <property type="evidence" value="ECO:0007669"/>
    <property type="project" value="UniProtKB-KW"/>
</dbReference>
<evidence type="ECO:0000313" key="13">
    <source>
        <dbReference type="Proteomes" id="UP000051497"/>
    </source>
</evidence>
<evidence type="ECO:0000256" key="4">
    <source>
        <dbReference type="ARBA" id="ARBA00022723"/>
    </source>
</evidence>
<evidence type="ECO:0000313" key="11">
    <source>
        <dbReference type="EMBL" id="KRG21416.1"/>
    </source>
</evidence>
<dbReference type="InterPro" id="IPR003730">
    <property type="entry name" value="Cu_polyphenol_OxRdtase"/>
</dbReference>
<evidence type="ECO:0000256" key="9">
    <source>
        <dbReference type="ARBA" id="ARBA00049893"/>
    </source>
</evidence>
<dbReference type="Gene3D" id="3.60.140.10">
    <property type="entry name" value="CNF1/YfiH-like putative cysteine hydrolases"/>
    <property type="match status" value="1"/>
</dbReference>
<dbReference type="GO" id="GO:0005507">
    <property type="term" value="F:copper ion binding"/>
    <property type="evidence" value="ECO:0007669"/>
    <property type="project" value="TreeGrafter"/>
</dbReference>
<dbReference type="Proteomes" id="UP000051497">
    <property type="component" value="Unassembled WGS sequence"/>
</dbReference>
<evidence type="ECO:0000256" key="8">
    <source>
        <dbReference type="ARBA" id="ARBA00048968"/>
    </source>
</evidence>